<name>A0ABR1P7X2_DIAER</name>
<evidence type="ECO:0000313" key="9">
    <source>
        <dbReference type="Proteomes" id="UP001430848"/>
    </source>
</evidence>
<evidence type="ECO:0000256" key="6">
    <source>
        <dbReference type="SAM" id="Phobius"/>
    </source>
</evidence>
<dbReference type="Proteomes" id="UP001430848">
    <property type="component" value="Unassembled WGS sequence"/>
</dbReference>
<gene>
    <name evidence="8" type="ORF">SLS63_006546</name>
</gene>
<comment type="subcellular location">
    <subcellularLocation>
        <location evidence="1">Membrane</location>
        <topology evidence="1">Multi-pass membrane protein</topology>
    </subcellularLocation>
</comment>
<keyword evidence="9" id="KW-1185">Reference proteome</keyword>
<evidence type="ECO:0000256" key="1">
    <source>
        <dbReference type="ARBA" id="ARBA00004141"/>
    </source>
</evidence>
<dbReference type="PANTHER" id="PTHR33048">
    <property type="entry name" value="PTH11-LIKE INTEGRAL MEMBRANE PROTEIN (AFU_ORTHOLOGUE AFUA_5G11245)"/>
    <property type="match status" value="1"/>
</dbReference>
<sequence length="307" mass="34326">MDIGTVAFCGTGAATMVHHGGEHEWDVTASQVGEAYYWFNVARILYGFTICIAKLAILCLYRRMFSVYPRSTFDITVVALMILMVLFYIPTTISKIWECVPRAKIWDKSIPGHCIDAYMLLNVSGIFNTVTDFIIVLLPLGRVWTLKMKLKKKVYVVFAFTFGMWLAELTTGILCVSFPELGVLLRGRMRRPGIEASTRVRYGQYRQQEAGIHNLRPKLFIRTPNIGTTSSTLRRAGGWGGTTTAGTVRAGDGGRLHQYVELDGVNFIHRPAAAVTVESRILQQHSGRDLGDIKVTREVKLDSTTIV</sequence>
<evidence type="ECO:0000256" key="2">
    <source>
        <dbReference type="ARBA" id="ARBA00022692"/>
    </source>
</evidence>
<protein>
    <recommendedName>
        <fullName evidence="7">Rhodopsin domain-containing protein</fullName>
    </recommendedName>
</protein>
<organism evidence="8 9">
    <name type="scientific">Diaporthe eres</name>
    <name type="common">Phomopsis oblonga</name>
    <dbReference type="NCBI Taxonomy" id="83184"/>
    <lineage>
        <taxon>Eukaryota</taxon>
        <taxon>Fungi</taxon>
        <taxon>Dikarya</taxon>
        <taxon>Ascomycota</taxon>
        <taxon>Pezizomycotina</taxon>
        <taxon>Sordariomycetes</taxon>
        <taxon>Sordariomycetidae</taxon>
        <taxon>Diaporthales</taxon>
        <taxon>Diaporthaceae</taxon>
        <taxon>Diaporthe</taxon>
        <taxon>Diaporthe eres species complex</taxon>
    </lineage>
</organism>
<evidence type="ECO:0000256" key="3">
    <source>
        <dbReference type="ARBA" id="ARBA00022989"/>
    </source>
</evidence>
<dbReference type="InterPro" id="IPR049326">
    <property type="entry name" value="Rhodopsin_dom_fungi"/>
</dbReference>
<evidence type="ECO:0000256" key="4">
    <source>
        <dbReference type="ARBA" id="ARBA00023136"/>
    </source>
</evidence>
<evidence type="ECO:0000313" key="8">
    <source>
        <dbReference type="EMBL" id="KAK7728685.1"/>
    </source>
</evidence>
<dbReference type="InterPro" id="IPR052337">
    <property type="entry name" value="SAT4-like"/>
</dbReference>
<feature type="transmembrane region" description="Helical" evidence="6">
    <location>
        <begin position="44"/>
        <end position="61"/>
    </location>
</feature>
<evidence type="ECO:0000256" key="5">
    <source>
        <dbReference type="ARBA" id="ARBA00038359"/>
    </source>
</evidence>
<keyword evidence="3 6" id="KW-1133">Transmembrane helix</keyword>
<keyword evidence="2 6" id="KW-0812">Transmembrane</keyword>
<accession>A0ABR1P7X2</accession>
<feature type="transmembrane region" description="Helical" evidence="6">
    <location>
        <begin position="117"/>
        <end position="142"/>
    </location>
</feature>
<reference evidence="8 9" key="1">
    <citation type="submission" date="2024-02" db="EMBL/GenBank/DDBJ databases">
        <title>De novo assembly and annotation of 12 fungi associated with fruit tree decline syndrome in Ontario, Canada.</title>
        <authorList>
            <person name="Sulman M."/>
            <person name="Ellouze W."/>
            <person name="Ilyukhin E."/>
        </authorList>
    </citation>
    <scope>NUCLEOTIDE SEQUENCE [LARGE SCALE GENOMIC DNA]</scope>
    <source>
        <strain evidence="8 9">M169</strain>
    </source>
</reference>
<dbReference type="PANTHER" id="PTHR33048:SF160">
    <property type="entry name" value="SAT4 FAMILY MEMBRANE PROTEIN"/>
    <property type="match status" value="1"/>
</dbReference>
<feature type="transmembrane region" description="Helical" evidence="6">
    <location>
        <begin position="154"/>
        <end position="179"/>
    </location>
</feature>
<feature type="domain" description="Rhodopsin" evidence="7">
    <location>
        <begin position="7"/>
        <end position="164"/>
    </location>
</feature>
<dbReference type="Pfam" id="PF20684">
    <property type="entry name" value="Fung_rhodopsin"/>
    <property type="match status" value="1"/>
</dbReference>
<keyword evidence="4 6" id="KW-0472">Membrane</keyword>
<feature type="transmembrane region" description="Helical" evidence="6">
    <location>
        <begin position="73"/>
        <end position="97"/>
    </location>
</feature>
<comment type="caution">
    <text evidence="8">The sequence shown here is derived from an EMBL/GenBank/DDBJ whole genome shotgun (WGS) entry which is preliminary data.</text>
</comment>
<dbReference type="EMBL" id="JAKNSF020000032">
    <property type="protein sequence ID" value="KAK7728685.1"/>
    <property type="molecule type" value="Genomic_DNA"/>
</dbReference>
<evidence type="ECO:0000259" key="7">
    <source>
        <dbReference type="Pfam" id="PF20684"/>
    </source>
</evidence>
<comment type="similarity">
    <text evidence="5">Belongs to the SAT4 family.</text>
</comment>
<proteinExistence type="inferred from homology"/>